<accession>A0A0A9FZQ1</accession>
<dbReference type="AlphaFoldDB" id="A0A0A9FZQ1"/>
<proteinExistence type="predicted"/>
<evidence type="ECO:0000313" key="1">
    <source>
        <dbReference type="EMBL" id="JAE18325.1"/>
    </source>
</evidence>
<protein>
    <submittedName>
        <fullName evidence="1">Uncharacterized protein</fullName>
    </submittedName>
</protein>
<organism evidence="1">
    <name type="scientific">Arundo donax</name>
    <name type="common">Giant reed</name>
    <name type="synonym">Donax arundinaceus</name>
    <dbReference type="NCBI Taxonomy" id="35708"/>
    <lineage>
        <taxon>Eukaryota</taxon>
        <taxon>Viridiplantae</taxon>
        <taxon>Streptophyta</taxon>
        <taxon>Embryophyta</taxon>
        <taxon>Tracheophyta</taxon>
        <taxon>Spermatophyta</taxon>
        <taxon>Magnoliopsida</taxon>
        <taxon>Liliopsida</taxon>
        <taxon>Poales</taxon>
        <taxon>Poaceae</taxon>
        <taxon>PACMAD clade</taxon>
        <taxon>Arundinoideae</taxon>
        <taxon>Arundineae</taxon>
        <taxon>Arundo</taxon>
    </lineage>
</organism>
<name>A0A0A9FZQ1_ARUDO</name>
<sequence>MPHRPMSLCCSWLLSSPPR</sequence>
<dbReference type="EMBL" id="GBRH01179571">
    <property type="protein sequence ID" value="JAE18325.1"/>
    <property type="molecule type" value="Transcribed_RNA"/>
</dbReference>
<reference evidence="1" key="1">
    <citation type="submission" date="2014-09" db="EMBL/GenBank/DDBJ databases">
        <authorList>
            <person name="Magalhaes I.L.F."/>
            <person name="Oliveira U."/>
            <person name="Santos F.R."/>
            <person name="Vidigal T.H.D.A."/>
            <person name="Brescovit A.D."/>
            <person name="Santos A.J."/>
        </authorList>
    </citation>
    <scope>NUCLEOTIDE SEQUENCE</scope>
    <source>
        <tissue evidence="1">Shoot tissue taken approximately 20 cm above the soil surface</tissue>
    </source>
</reference>
<reference evidence="1" key="2">
    <citation type="journal article" date="2015" name="Data Brief">
        <title>Shoot transcriptome of the giant reed, Arundo donax.</title>
        <authorList>
            <person name="Barrero R.A."/>
            <person name="Guerrero F.D."/>
            <person name="Moolhuijzen P."/>
            <person name="Goolsby J.A."/>
            <person name="Tidwell J."/>
            <person name="Bellgard S.E."/>
            <person name="Bellgard M.I."/>
        </authorList>
    </citation>
    <scope>NUCLEOTIDE SEQUENCE</scope>
    <source>
        <tissue evidence="1">Shoot tissue taken approximately 20 cm above the soil surface</tissue>
    </source>
</reference>